<dbReference type="RefSeq" id="WP_131330286.1">
    <property type="nucleotide sequence ID" value="NZ_CP044016.1"/>
</dbReference>
<dbReference type="AlphaFoldDB" id="A0A5P2GCN6"/>
<dbReference type="EMBL" id="CP044016">
    <property type="protein sequence ID" value="QES89341.1"/>
    <property type="molecule type" value="Genomic_DNA"/>
</dbReference>
<sequence>MIVGAFFTRKSFAQNSKNDQNNVPVTSHDFKTRGIDTIKSMKANDKMLKMPQKYTPTTLGGISFSGIPEKKKKYILDNLKTKNKTNSK</sequence>
<evidence type="ECO:0000313" key="2">
    <source>
        <dbReference type="Proteomes" id="UP000292424"/>
    </source>
</evidence>
<keyword evidence="2" id="KW-1185">Reference proteome</keyword>
<dbReference type="Proteomes" id="UP000292424">
    <property type="component" value="Chromosome"/>
</dbReference>
<dbReference type="KEGG" id="arac:E0W69_011935"/>
<accession>A0A5P2GCN6</accession>
<evidence type="ECO:0000313" key="1">
    <source>
        <dbReference type="EMBL" id="QES89341.1"/>
    </source>
</evidence>
<organism evidence="1 2">
    <name type="scientific">Rhizosphaericola mali</name>
    <dbReference type="NCBI Taxonomy" id="2545455"/>
    <lineage>
        <taxon>Bacteria</taxon>
        <taxon>Pseudomonadati</taxon>
        <taxon>Bacteroidota</taxon>
        <taxon>Chitinophagia</taxon>
        <taxon>Chitinophagales</taxon>
        <taxon>Chitinophagaceae</taxon>
        <taxon>Rhizosphaericola</taxon>
    </lineage>
</organism>
<reference evidence="1 2" key="1">
    <citation type="submission" date="2019-09" db="EMBL/GenBank/DDBJ databases">
        <title>Complete genome sequence of Arachidicoccus sp. B3-10 isolated from apple orchard soil.</title>
        <authorList>
            <person name="Kim H.S."/>
            <person name="Han K.-I."/>
            <person name="Suh M.K."/>
            <person name="Lee K.C."/>
            <person name="Eom M.K."/>
            <person name="Kim J.-S."/>
            <person name="Kang S.W."/>
            <person name="Sin Y."/>
            <person name="Lee J.-S."/>
        </authorList>
    </citation>
    <scope>NUCLEOTIDE SEQUENCE [LARGE SCALE GENOMIC DNA]</scope>
    <source>
        <strain evidence="1 2">B3-10</strain>
    </source>
</reference>
<gene>
    <name evidence="1" type="ORF">E0W69_011935</name>
</gene>
<protein>
    <submittedName>
        <fullName evidence="1">Uncharacterized protein</fullName>
    </submittedName>
</protein>
<name>A0A5P2GCN6_9BACT</name>
<proteinExistence type="predicted"/>